<reference evidence="2" key="1">
    <citation type="submission" date="2021-11" db="EMBL/GenBank/DDBJ databases">
        <title>Description of novel Flavobacterium species.</title>
        <authorList>
            <person name="Saticioglu I.B."/>
            <person name="Ay H."/>
            <person name="Altun S."/>
            <person name="Duman M."/>
        </authorList>
    </citation>
    <scope>NUCLEOTIDE SEQUENCE</scope>
    <source>
        <strain evidence="2">F-126</strain>
    </source>
</reference>
<proteinExistence type="predicted"/>
<name>A0ABS8M1J9_9FLAO</name>
<comment type="caution">
    <text evidence="2">The sequence shown here is derived from an EMBL/GenBank/DDBJ whole genome shotgun (WGS) entry which is preliminary data.</text>
</comment>
<evidence type="ECO:0000313" key="2">
    <source>
        <dbReference type="EMBL" id="MCC9018720.1"/>
    </source>
</evidence>
<feature type="chain" id="PRO_5046151667" description="DUF4252 domain-containing protein" evidence="1">
    <location>
        <begin position="21"/>
        <end position="146"/>
    </location>
</feature>
<organism evidence="2 3">
    <name type="scientific">Flavobacterium lipolyticum</name>
    <dbReference type="NCBI Taxonomy" id="2893754"/>
    <lineage>
        <taxon>Bacteria</taxon>
        <taxon>Pseudomonadati</taxon>
        <taxon>Bacteroidota</taxon>
        <taxon>Flavobacteriia</taxon>
        <taxon>Flavobacteriales</taxon>
        <taxon>Flavobacteriaceae</taxon>
        <taxon>Flavobacterium</taxon>
    </lineage>
</organism>
<keyword evidence="3" id="KW-1185">Reference proteome</keyword>
<feature type="signal peptide" evidence="1">
    <location>
        <begin position="1"/>
        <end position="20"/>
    </location>
</feature>
<dbReference type="EMBL" id="JAJJMN010000001">
    <property type="protein sequence ID" value="MCC9018720.1"/>
    <property type="molecule type" value="Genomic_DNA"/>
</dbReference>
<keyword evidence="1" id="KW-0732">Signal</keyword>
<protein>
    <recommendedName>
        <fullName evidence="4">DUF4252 domain-containing protein</fullName>
    </recommendedName>
</protein>
<dbReference type="RefSeq" id="WP_230000086.1">
    <property type="nucleotide sequence ID" value="NZ_JAJJMN010000001.1"/>
</dbReference>
<evidence type="ECO:0000256" key="1">
    <source>
        <dbReference type="SAM" id="SignalP"/>
    </source>
</evidence>
<evidence type="ECO:0000313" key="3">
    <source>
        <dbReference type="Proteomes" id="UP001430700"/>
    </source>
</evidence>
<sequence length="146" mass="16762">MKNLMIKCLLIFLISCNVQSQEEKLIFNFIAACKDKNIEIPVIKDKYICEGKQHTEAKATLDKFLTDGIASIRKELQSKDLSKLKIIKATNDKEVQKEFVITDFSKVFILKENKKIVLYFLIENDRIAAFSVLNKGGIKNFIILCN</sequence>
<gene>
    <name evidence="2" type="ORF">LNQ34_13140</name>
</gene>
<accession>A0ABS8M1J9</accession>
<dbReference type="Proteomes" id="UP001430700">
    <property type="component" value="Unassembled WGS sequence"/>
</dbReference>
<evidence type="ECO:0008006" key="4">
    <source>
        <dbReference type="Google" id="ProtNLM"/>
    </source>
</evidence>